<evidence type="ECO:0000313" key="1">
    <source>
        <dbReference type="EMBL" id="TKI48585.1"/>
    </source>
</evidence>
<organism evidence="1 2">
    <name type="scientific">Lysinibacillus tabacifolii</name>
    <dbReference type="NCBI Taxonomy" id="1173107"/>
    <lineage>
        <taxon>Bacteria</taxon>
        <taxon>Bacillati</taxon>
        <taxon>Bacillota</taxon>
        <taxon>Bacilli</taxon>
        <taxon>Bacillales</taxon>
        <taxon>Bacillaceae</taxon>
        <taxon>Lysinibacillus</taxon>
    </lineage>
</organism>
<keyword evidence="2" id="KW-1185">Reference proteome</keyword>
<dbReference type="InterPro" id="IPR025144">
    <property type="entry name" value="DUF4085"/>
</dbReference>
<name>A0ABY2SZ58_9BACI</name>
<dbReference type="Proteomes" id="UP000308330">
    <property type="component" value="Unassembled WGS sequence"/>
</dbReference>
<dbReference type="EMBL" id="SZPT01000002">
    <property type="protein sequence ID" value="TKI48585.1"/>
    <property type="molecule type" value="Genomic_DNA"/>
</dbReference>
<proteinExistence type="predicted"/>
<reference evidence="1 2" key="1">
    <citation type="submission" date="2019-04" db="EMBL/GenBank/DDBJ databases">
        <title>Lysinibacillus genome sequencing.</title>
        <authorList>
            <person name="Dunlap C."/>
        </authorList>
    </citation>
    <scope>NUCLEOTIDE SEQUENCE [LARGE SCALE GENOMIC DNA]</scope>
    <source>
        <strain evidence="1 2">KCTC 33042</strain>
    </source>
</reference>
<protein>
    <submittedName>
        <fullName evidence="1">DUF4085 family protein</fullName>
    </submittedName>
</protein>
<accession>A0ABY2SZ58</accession>
<evidence type="ECO:0000313" key="2">
    <source>
        <dbReference type="Proteomes" id="UP000308330"/>
    </source>
</evidence>
<comment type="caution">
    <text evidence="1">The sequence shown here is derived from an EMBL/GenBank/DDBJ whole genome shotgun (WGS) entry which is preliminary data.</text>
</comment>
<dbReference type="Pfam" id="PF13315">
    <property type="entry name" value="DUF4085"/>
    <property type="match status" value="1"/>
</dbReference>
<gene>
    <name evidence="1" type="ORF">FC748_13255</name>
</gene>
<sequence length="239" mass="28102">MPGTSDMEEIMKYYTKELYDEMQIYGSLVFPDSKEEWEELVQSYDDMEIDYIERLKAELAYRKNDLLTFLPVSLHPAINKGTFMIDYPSQEEREVIEQCRSRFKHKLETIRNECKANYALIKHLLPENAVRIYEDVYTHDATVLAVDFCQERQECILLLNNIDGNGQTVDIKLTFTGIHKISNLEHIIDAWWIYDEVYVTNHGFELHVLFNGPCEMWETTIEATDVFIEYLSSSIAKDL</sequence>